<evidence type="ECO:0000256" key="5">
    <source>
        <dbReference type="ARBA" id="ARBA00022692"/>
    </source>
</evidence>
<protein>
    <recommendedName>
        <fullName evidence="10">Major facilitator superfamily (MFS) profile domain-containing protein</fullName>
    </recommendedName>
</protein>
<evidence type="ECO:0000256" key="6">
    <source>
        <dbReference type="ARBA" id="ARBA00022989"/>
    </source>
</evidence>
<feature type="transmembrane region" description="Helical" evidence="9">
    <location>
        <begin position="491"/>
        <end position="517"/>
    </location>
</feature>
<feature type="transmembrane region" description="Helical" evidence="9">
    <location>
        <begin position="128"/>
        <end position="145"/>
    </location>
</feature>
<sequence length="583" mass="65007">MSIDRNLREDVGGIVVSHHVRSLSHISDVVQRLDSQDARERYREEEADNKIQHADPTSSGSNTPNQTLVSWGENEEGNPNNWPQSKKAPLVISIMVLVVNSTMGSSLPSMAIPFIMDEWHITEQEKKVLPISTYLIGYVFGPIIWGPLSEHFGRRNLTLVTFGLFIIFTMACALSPNWSALLVFRFFTGAVASSPIAIVAGQLADLYNDPVARGRAFAWFMAMTVFGPLLAPIISGFCSTSIGWRWTFWVGLIYAGFSFCIVLFLVPETYGPVLLARRAQKIRKETGKQNIFAASELERRDITTILTRVLTRPIRMLISELIVTSTCMYLALVYAIFYMSFQAFPIIFQKLYGLTPGVTGLCFLPIGVGALLSLPVFYLYDRYLHNAQKQGKPWSTKEEYRRVPLACFGGPLFVVALFWLGWSSRTNVSFVVPMMAGIPFGMGFMLIFMALLNYLTDAYEIFAASANAAASATRSLLAVVLPFATTPMFEHLGIAGACSLLAGLSCVMCFIPFLFLWKGEEIRSRSKFCIMLKQEKEAAAEKARRDSQRRQKKEAESSDEKVILGTEKGSGTEIDESARHELV</sequence>
<evidence type="ECO:0000256" key="9">
    <source>
        <dbReference type="SAM" id="Phobius"/>
    </source>
</evidence>
<feature type="transmembrane region" description="Helical" evidence="9">
    <location>
        <begin position="182"/>
        <end position="204"/>
    </location>
</feature>
<evidence type="ECO:0000259" key="10">
    <source>
        <dbReference type="PROSITE" id="PS50850"/>
    </source>
</evidence>
<evidence type="ECO:0000256" key="8">
    <source>
        <dbReference type="SAM" id="MobiDB-lite"/>
    </source>
</evidence>
<dbReference type="Pfam" id="PF07690">
    <property type="entry name" value="MFS_1"/>
    <property type="match status" value="1"/>
</dbReference>
<feature type="transmembrane region" description="Helical" evidence="9">
    <location>
        <begin position="317"/>
        <end position="337"/>
    </location>
</feature>
<feature type="compositionally biased region" description="Polar residues" evidence="8">
    <location>
        <begin position="55"/>
        <end position="69"/>
    </location>
</feature>
<dbReference type="PANTHER" id="PTHR23502">
    <property type="entry name" value="MAJOR FACILITATOR SUPERFAMILY"/>
    <property type="match status" value="1"/>
</dbReference>
<dbReference type="SUPFAM" id="SSF103473">
    <property type="entry name" value="MFS general substrate transporter"/>
    <property type="match status" value="1"/>
</dbReference>
<organism evidence="11 12">
    <name type="scientific">Pestalotiopsis fici (strain W106-1 / CGMCC3.15140)</name>
    <dbReference type="NCBI Taxonomy" id="1229662"/>
    <lineage>
        <taxon>Eukaryota</taxon>
        <taxon>Fungi</taxon>
        <taxon>Dikarya</taxon>
        <taxon>Ascomycota</taxon>
        <taxon>Pezizomycotina</taxon>
        <taxon>Sordariomycetes</taxon>
        <taxon>Xylariomycetidae</taxon>
        <taxon>Amphisphaeriales</taxon>
        <taxon>Sporocadaceae</taxon>
        <taxon>Pestalotiopsis</taxon>
    </lineage>
</organism>
<keyword evidence="6 9" id="KW-1133">Transmembrane helix</keyword>
<dbReference type="PANTHER" id="PTHR23502:SF74">
    <property type="entry name" value="MAJOR FACILITATOR SUPERFAMILY (MFS) PROFILE DOMAIN-CONTAINING PROTEIN"/>
    <property type="match status" value="1"/>
</dbReference>
<dbReference type="AlphaFoldDB" id="W3XH46"/>
<feature type="transmembrane region" description="Helical" evidence="9">
    <location>
        <begin position="216"/>
        <end position="234"/>
    </location>
</feature>
<dbReference type="Gene3D" id="1.20.1250.20">
    <property type="entry name" value="MFS general substrate transporter like domains"/>
    <property type="match status" value="1"/>
</dbReference>
<dbReference type="GeneID" id="19267770"/>
<dbReference type="InterPro" id="IPR020846">
    <property type="entry name" value="MFS_dom"/>
</dbReference>
<keyword evidence="4" id="KW-1003">Cell membrane</keyword>
<dbReference type="GO" id="GO:0022857">
    <property type="term" value="F:transmembrane transporter activity"/>
    <property type="evidence" value="ECO:0007669"/>
    <property type="project" value="InterPro"/>
</dbReference>
<feature type="transmembrane region" description="Helical" evidence="9">
    <location>
        <begin position="401"/>
        <end position="422"/>
    </location>
</feature>
<dbReference type="PROSITE" id="PS50850">
    <property type="entry name" value="MFS"/>
    <property type="match status" value="1"/>
</dbReference>
<name>W3XH46_PESFW</name>
<feature type="compositionally biased region" description="Basic and acidic residues" evidence="8">
    <location>
        <begin position="37"/>
        <end position="53"/>
    </location>
</feature>
<dbReference type="OMA" id="KFCIALR"/>
<feature type="compositionally biased region" description="Basic and acidic residues" evidence="8">
    <location>
        <begin position="540"/>
        <end position="562"/>
    </location>
</feature>
<dbReference type="InParanoid" id="W3XH46"/>
<dbReference type="KEGG" id="pfy:PFICI_02757"/>
<feature type="transmembrane region" description="Helical" evidence="9">
    <location>
        <begin position="462"/>
        <end position="485"/>
    </location>
</feature>
<feature type="transmembrane region" description="Helical" evidence="9">
    <location>
        <begin position="357"/>
        <end position="380"/>
    </location>
</feature>
<dbReference type="RefSeq" id="XP_007829529.1">
    <property type="nucleotide sequence ID" value="XM_007831338.1"/>
</dbReference>
<keyword evidence="12" id="KW-1185">Reference proteome</keyword>
<keyword evidence="7 9" id="KW-0472">Membrane</keyword>
<proteinExistence type="inferred from homology"/>
<evidence type="ECO:0000256" key="3">
    <source>
        <dbReference type="ARBA" id="ARBA00008335"/>
    </source>
</evidence>
<feature type="transmembrane region" description="Helical" evidence="9">
    <location>
        <begin position="157"/>
        <end position="176"/>
    </location>
</feature>
<feature type="transmembrane region" description="Helical" evidence="9">
    <location>
        <begin position="246"/>
        <end position="266"/>
    </location>
</feature>
<dbReference type="HOGENOM" id="CLU_008455_11_2_1"/>
<feature type="region of interest" description="Disordered" evidence="8">
    <location>
        <begin position="540"/>
        <end position="583"/>
    </location>
</feature>
<dbReference type="eggNOG" id="KOG0255">
    <property type="taxonomic scope" value="Eukaryota"/>
</dbReference>
<evidence type="ECO:0000313" key="12">
    <source>
        <dbReference type="Proteomes" id="UP000030651"/>
    </source>
</evidence>
<evidence type="ECO:0000256" key="1">
    <source>
        <dbReference type="ARBA" id="ARBA00004141"/>
    </source>
</evidence>
<gene>
    <name evidence="11" type="ORF">PFICI_02757</name>
</gene>
<dbReference type="EMBL" id="KI912110">
    <property type="protein sequence ID" value="ETS84732.1"/>
    <property type="molecule type" value="Genomic_DNA"/>
</dbReference>
<dbReference type="OrthoDB" id="5141738at2759"/>
<accession>W3XH46</accession>
<feature type="transmembrane region" description="Helical" evidence="9">
    <location>
        <begin position="90"/>
        <end position="116"/>
    </location>
</feature>
<feature type="region of interest" description="Disordered" evidence="8">
    <location>
        <begin position="37"/>
        <end position="84"/>
    </location>
</feature>
<comment type="similarity">
    <text evidence="3">Belongs to the major facilitator superfamily.</text>
</comment>
<evidence type="ECO:0000256" key="7">
    <source>
        <dbReference type="ARBA" id="ARBA00023136"/>
    </source>
</evidence>
<keyword evidence="5 9" id="KW-0812">Transmembrane</keyword>
<dbReference type="CDD" id="cd17323">
    <property type="entry name" value="MFS_Tpo1_MDR_like"/>
    <property type="match status" value="1"/>
</dbReference>
<dbReference type="FunFam" id="1.20.1250.20:FF:000082">
    <property type="entry name" value="MFS multidrug transporter, putative"/>
    <property type="match status" value="1"/>
</dbReference>
<evidence type="ECO:0000256" key="4">
    <source>
        <dbReference type="ARBA" id="ARBA00022475"/>
    </source>
</evidence>
<reference evidence="12" key="1">
    <citation type="journal article" date="2015" name="BMC Genomics">
        <title>Genomic and transcriptomic analysis of the endophytic fungus Pestalotiopsis fici reveals its lifestyle and high potential for synthesis of natural products.</title>
        <authorList>
            <person name="Wang X."/>
            <person name="Zhang X."/>
            <person name="Liu L."/>
            <person name="Xiang M."/>
            <person name="Wang W."/>
            <person name="Sun X."/>
            <person name="Che Y."/>
            <person name="Guo L."/>
            <person name="Liu G."/>
            <person name="Guo L."/>
            <person name="Wang C."/>
            <person name="Yin W.B."/>
            <person name="Stadler M."/>
            <person name="Zhang X."/>
            <person name="Liu X."/>
        </authorList>
    </citation>
    <scope>NUCLEOTIDE SEQUENCE [LARGE SCALE GENOMIC DNA]</scope>
    <source>
        <strain evidence="12">W106-1 / CGMCC3.15140</strain>
    </source>
</reference>
<dbReference type="Proteomes" id="UP000030651">
    <property type="component" value="Unassembled WGS sequence"/>
</dbReference>
<comment type="subcellular location">
    <subcellularLocation>
        <location evidence="2">Cell membrane</location>
    </subcellularLocation>
    <subcellularLocation>
        <location evidence="1">Membrane</location>
        <topology evidence="1">Multi-pass membrane protein</topology>
    </subcellularLocation>
</comment>
<dbReference type="GO" id="GO:0005886">
    <property type="term" value="C:plasma membrane"/>
    <property type="evidence" value="ECO:0007669"/>
    <property type="project" value="UniProtKB-SubCell"/>
</dbReference>
<dbReference type="InterPro" id="IPR036259">
    <property type="entry name" value="MFS_trans_sf"/>
</dbReference>
<evidence type="ECO:0000313" key="11">
    <source>
        <dbReference type="EMBL" id="ETS84732.1"/>
    </source>
</evidence>
<feature type="domain" description="Major facilitator superfamily (MFS) profile" evidence="10">
    <location>
        <begin position="90"/>
        <end position="521"/>
    </location>
</feature>
<dbReference type="InterPro" id="IPR011701">
    <property type="entry name" value="MFS"/>
</dbReference>
<evidence type="ECO:0000256" key="2">
    <source>
        <dbReference type="ARBA" id="ARBA00004236"/>
    </source>
</evidence>
<feature type="transmembrane region" description="Helical" evidence="9">
    <location>
        <begin position="434"/>
        <end position="455"/>
    </location>
</feature>